<organism evidence="2 3">
    <name type="scientific">Agrilus planipennis</name>
    <name type="common">Emerald ash borer</name>
    <name type="synonym">Agrilus marcopoli</name>
    <dbReference type="NCBI Taxonomy" id="224129"/>
    <lineage>
        <taxon>Eukaryota</taxon>
        <taxon>Metazoa</taxon>
        <taxon>Ecdysozoa</taxon>
        <taxon>Arthropoda</taxon>
        <taxon>Hexapoda</taxon>
        <taxon>Insecta</taxon>
        <taxon>Pterygota</taxon>
        <taxon>Neoptera</taxon>
        <taxon>Endopterygota</taxon>
        <taxon>Coleoptera</taxon>
        <taxon>Polyphaga</taxon>
        <taxon>Elateriformia</taxon>
        <taxon>Buprestoidea</taxon>
        <taxon>Buprestidae</taxon>
        <taxon>Agrilinae</taxon>
        <taxon>Agrilus</taxon>
    </lineage>
</organism>
<protein>
    <submittedName>
        <fullName evidence="3">Uncharacterized protein LOC108737681</fullName>
    </submittedName>
</protein>
<accession>A0A1W4X1D4</accession>
<dbReference type="Pfam" id="PF14846">
    <property type="entry name" value="DUF4485"/>
    <property type="match status" value="1"/>
</dbReference>
<name>A0A1W4X1D4_AGRPL</name>
<reference evidence="3" key="1">
    <citation type="submission" date="2025-08" db="UniProtKB">
        <authorList>
            <consortium name="RefSeq"/>
        </authorList>
    </citation>
    <scope>IDENTIFICATION</scope>
    <source>
        <tissue evidence="3">Entire body</tissue>
    </source>
</reference>
<feature type="domain" description="DUF4485" evidence="1">
    <location>
        <begin position="7"/>
        <end position="83"/>
    </location>
</feature>
<sequence length="316" mass="35750">MITLGSNEELKFYMQFAKSLVCFLKKPKDRIFASSWITKLQNESFAPLRTRIDFMKLLLVILQKERLLGPFSKDPTDLQTLEQYIGDAKLPDIVKRILKEDVGSLSTLDAIRPPYHIEYSPDLKQYASVQEIPNFGTQLYFAMSSEPLQLWSNMPNKASIRIDKSKPKAKSAIRNIFKTLGNLSDRTKPSSNLFESSFVSSTSWRSQSLIAESRNLTDNAKRSYNNLFEPLGDITSSCSTSTRIPPSWGSQFLIAERGNLRDNNPKRSSKLFESLEDLEDTCNSSSWMPPSSESQFINIESDCSCTECLVSSNSSN</sequence>
<dbReference type="Proteomes" id="UP000192223">
    <property type="component" value="Unplaced"/>
</dbReference>
<dbReference type="AlphaFoldDB" id="A0A1W4X1D4"/>
<dbReference type="KEGG" id="apln:108737681"/>
<keyword evidence="2" id="KW-1185">Reference proteome</keyword>
<gene>
    <name evidence="3" type="primary">LOC108737681</name>
</gene>
<dbReference type="InterPro" id="IPR027831">
    <property type="entry name" value="DUF4485"/>
</dbReference>
<dbReference type="RefSeq" id="XP_018326208.1">
    <property type="nucleotide sequence ID" value="XM_018470706.1"/>
</dbReference>
<dbReference type="InParanoid" id="A0A1W4X1D4"/>
<evidence type="ECO:0000259" key="1">
    <source>
        <dbReference type="Pfam" id="PF14846"/>
    </source>
</evidence>
<dbReference type="GeneID" id="108737681"/>
<dbReference type="OrthoDB" id="78101at2759"/>
<evidence type="ECO:0000313" key="2">
    <source>
        <dbReference type="Proteomes" id="UP000192223"/>
    </source>
</evidence>
<proteinExistence type="predicted"/>
<evidence type="ECO:0000313" key="3">
    <source>
        <dbReference type="RefSeq" id="XP_018326208.1"/>
    </source>
</evidence>